<dbReference type="AlphaFoldDB" id="A0A7S3PIQ3"/>
<keyword evidence="1" id="KW-0812">Transmembrane</keyword>
<reference evidence="2" key="1">
    <citation type="submission" date="2021-01" db="EMBL/GenBank/DDBJ databases">
        <authorList>
            <person name="Corre E."/>
            <person name="Pelletier E."/>
            <person name="Niang G."/>
            <person name="Scheremetjew M."/>
            <person name="Finn R."/>
            <person name="Kale V."/>
            <person name="Holt S."/>
            <person name="Cochrane G."/>
            <person name="Meng A."/>
            <person name="Brown T."/>
            <person name="Cohen L."/>
        </authorList>
    </citation>
    <scope>NUCLEOTIDE SEQUENCE</scope>
    <source>
        <strain evidence="2">GSBS06</strain>
    </source>
</reference>
<name>A0A7S3PIQ3_9STRA</name>
<dbReference type="EMBL" id="HBIN01014154">
    <property type="protein sequence ID" value="CAE0440570.1"/>
    <property type="molecule type" value="Transcribed_RNA"/>
</dbReference>
<proteinExistence type="predicted"/>
<accession>A0A7S3PIQ3</accession>
<protein>
    <submittedName>
        <fullName evidence="2">Uncharacterized protein</fullName>
    </submittedName>
</protein>
<organism evidence="2">
    <name type="scientific">Aplanochytrium stocchinoi</name>
    <dbReference type="NCBI Taxonomy" id="215587"/>
    <lineage>
        <taxon>Eukaryota</taxon>
        <taxon>Sar</taxon>
        <taxon>Stramenopiles</taxon>
        <taxon>Bigyra</taxon>
        <taxon>Labyrinthulomycetes</taxon>
        <taxon>Thraustochytrida</taxon>
        <taxon>Thraustochytriidae</taxon>
        <taxon>Aplanochytrium</taxon>
    </lineage>
</organism>
<keyword evidence="1" id="KW-0472">Membrane</keyword>
<sequence length="136" mass="15396">MMKRKRCADLVVRYVCHIVLILVVVLLIFYTFSQDGEGEDEIKACVFNLTFNNCSHSLNKTEDEFKNAHGIHTRIGVFAIVTLSLILGVPCVLVTVLKCCLIWGPCARSRTHRQKRENFTSNSQEGAQVERVILIT</sequence>
<evidence type="ECO:0000313" key="2">
    <source>
        <dbReference type="EMBL" id="CAE0440570.1"/>
    </source>
</evidence>
<keyword evidence="1" id="KW-1133">Transmembrane helix</keyword>
<feature type="transmembrane region" description="Helical" evidence="1">
    <location>
        <begin position="12"/>
        <end position="32"/>
    </location>
</feature>
<evidence type="ECO:0000256" key="1">
    <source>
        <dbReference type="SAM" id="Phobius"/>
    </source>
</evidence>
<gene>
    <name evidence="2" type="ORF">ASTO00021_LOCUS10704</name>
</gene>
<feature type="transmembrane region" description="Helical" evidence="1">
    <location>
        <begin position="75"/>
        <end position="106"/>
    </location>
</feature>